<name>A0A9D4T949_RHISA</name>
<dbReference type="Proteomes" id="UP000821837">
    <property type="component" value="Chromosome 1"/>
</dbReference>
<reference evidence="2" key="2">
    <citation type="submission" date="2021-09" db="EMBL/GenBank/DDBJ databases">
        <authorList>
            <person name="Jia N."/>
            <person name="Wang J."/>
            <person name="Shi W."/>
            <person name="Du L."/>
            <person name="Sun Y."/>
            <person name="Zhan W."/>
            <person name="Jiang J."/>
            <person name="Wang Q."/>
            <person name="Zhang B."/>
            <person name="Ji P."/>
            <person name="Sakyi L.B."/>
            <person name="Cui X."/>
            <person name="Yuan T."/>
            <person name="Jiang B."/>
            <person name="Yang W."/>
            <person name="Lam T.T.-Y."/>
            <person name="Chang Q."/>
            <person name="Ding S."/>
            <person name="Wang X."/>
            <person name="Zhu J."/>
            <person name="Ruan X."/>
            <person name="Zhao L."/>
            <person name="Wei J."/>
            <person name="Que T."/>
            <person name="Du C."/>
            <person name="Cheng J."/>
            <person name="Dai P."/>
            <person name="Han X."/>
            <person name="Huang E."/>
            <person name="Gao Y."/>
            <person name="Liu J."/>
            <person name="Shao H."/>
            <person name="Ye R."/>
            <person name="Li L."/>
            <person name="Wei W."/>
            <person name="Wang X."/>
            <person name="Wang C."/>
            <person name="Huo Q."/>
            <person name="Li W."/>
            <person name="Guo W."/>
            <person name="Chen H."/>
            <person name="Chen S."/>
            <person name="Zhou L."/>
            <person name="Zhou L."/>
            <person name="Ni X."/>
            <person name="Tian J."/>
            <person name="Zhou Y."/>
            <person name="Sheng Y."/>
            <person name="Liu T."/>
            <person name="Pan Y."/>
            <person name="Xia L."/>
            <person name="Li J."/>
            <person name="Zhao F."/>
            <person name="Cao W."/>
        </authorList>
    </citation>
    <scope>NUCLEOTIDE SEQUENCE</scope>
    <source>
        <strain evidence="2">Rsan-2018</strain>
        <tissue evidence="2">Larvae</tissue>
    </source>
</reference>
<feature type="region of interest" description="Disordered" evidence="1">
    <location>
        <begin position="45"/>
        <end position="74"/>
    </location>
</feature>
<keyword evidence="3" id="KW-1185">Reference proteome</keyword>
<accession>A0A9D4T949</accession>
<comment type="caution">
    <text evidence="2">The sequence shown here is derived from an EMBL/GenBank/DDBJ whole genome shotgun (WGS) entry which is preliminary data.</text>
</comment>
<feature type="compositionally biased region" description="Basic and acidic residues" evidence="1">
    <location>
        <begin position="122"/>
        <end position="134"/>
    </location>
</feature>
<feature type="compositionally biased region" description="Polar residues" evidence="1">
    <location>
        <begin position="176"/>
        <end position="192"/>
    </location>
</feature>
<proteinExistence type="predicted"/>
<evidence type="ECO:0000256" key="1">
    <source>
        <dbReference type="SAM" id="MobiDB-lite"/>
    </source>
</evidence>
<evidence type="ECO:0000313" key="3">
    <source>
        <dbReference type="Proteomes" id="UP000821837"/>
    </source>
</evidence>
<feature type="region of interest" description="Disordered" evidence="1">
    <location>
        <begin position="395"/>
        <end position="420"/>
    </location>
</feature>
<gene>
    <name evidence="2" type="ORF">HPB52_009308</name>
</gene>
<feature type="region of interest" description="Disordered" evidence="1">
    <location>
        <begin position="176"/>
        <end position="202"/>
    </location>
</feature>
<sequence>MLDDSDETVAAESERSVAARLNHWSPRLASMLRCSWIVRNKAAEKAKHHHVSSNGGSPQPQSSPTSVITHAPASAHESSVSAAAAAAALQRPSYSINGILGIPSAEAAKRKRDDQVSQVHGDSARDMNGDHGIHEDEVKRSRAQYNGEQIYSNLSPNMWAKWTKQDELKAGMADLPTSNGSPYHHLTSQTSQPAPPSQGGAFEQAFSPVVSSAEKQPAEYDVAMTTINSQSTAVYSPPLGSNSLTPLTPISMQEVKSLVNSGASLIETSPNPHSYHPAAAATGSEIQGSPSPAKAEAPCPLSSLTVLQPVQGAIPGYGSSFSQFSAAPGKLTGSAVASSAVAGIPGADYAYASPYTQYSSAAAYGAYGYGSSGIIRPGRPARASAVRVRSVPTRTRASAADTCGTPKARRPRPRDSTPPMLCRRRQALAPLTHATLRSAAERNNGSEDTTTAEAAEAAVTAATILKQAADLAGNI</sequence>
<organism evidence="2 3">
    <name type="scientific">Rhipicephalus sanguineus</name>
    <name type="common">Brown dog tick</name>
    <name type="synonym">Ixodes sanguineus</name>
    <dbReference type="NCBI Taxonomy" id="34632"/>
    <lineage>
        <taxon>Eukaryota</taxon>
        <taxon>Metazoa</taxon>
        <taxon>Ecdysozoa</taxon>
        <taxon>Arthropoda</taxon>
        <taxon>Chelicerata</taxon>
        <taxon>Arachnida</taxon>
        <taxon>Acari</taxon>
        <taxon>Parasitiformes</taxon>
        <taxon>Ixodida</taxon>
        <taxon>Ixodoidea</taxon>
        <taxon>Ixodidae</taxon>
        <taxon>Rhipicephalinae</taxon>
        <taxon>Rhipicephalus</taxon>
        <taxon>Rhipicephalus</taxon>
    </lineage>
</organism>
<feature type="region of interest" description="Disordered" evidence="1">
    <location>
        <begin position="265"/>
        <end position="297"/>
    </location>
</feature>
<dbReference type="VEuPathDB" id="VectorBase:RSAN_033362"/>
<reference evidence="2" key="1">
    <citation type="journal article" date="2020" name="Cell">
        <title>Large-Scale Comparative Analyses of Tick Genomes Elucidate Their Genetic Diversity and Vector Capacities.</title>
        <authorList>
            <consortium name="Tick Genome and Microbiome Consortium (TIGMIC)"/>
            <person name="Jia N."/>
            <person name="Wang J."/>
            <person name="Shi W."/>
            <person name="Du L."/>
            <person name="Sun Y."/>
            <person name="Zhan W."/>
            <person name="Jiang J.F."/>
            <person name="Wang Q."/>
            <person name="Zhang B."/>
            <person name="Ji P."/>
            <person name="Bell-Sakyi L."/>
            <person name="Cui X.M."/>
            <person name="Yuan T.T."/>
            <person name="Jiang B.G."/>
            <person name="Yang W.F."/>
            <person name="Lam T.T."/>
            <person name="Chang Q.C."/>
            <person name="Ding S.J."/>
            <person name="Wang X.J."/>
            <person name="Zhu J.G."/>
            <person name="Ruan X.D."/>
            <person name="Zhao L."/>
            <person name="Wei J.T."/>
            <person name="Ye R.Z."/>
            <person name="Que T.C."/>
            <person name="Du C.H."/>
            <person name="Zhou Y.H."/>
            <person name="Cheng J.X."/>
            <person name="Dai P.F."/>
            <person name="Guo W.B."/>
            <person name="Han X.H."/>
            <person name="Huang E.J."/>
            <person name="Li L.F."/>
            <person name="Wei W."/>
            <person name="Gao Y.C."/>
            <person name="Liu J.Z."/>
            <person name="Shao H.Z."/>
            <person name="Wang X."/>
            <person name="Wang C.C."/>
            <person name="Yang T.C."/>
            <person name="Huo Q.B."/>
            <person name="Li W."/>
            <person name="Chen H.Y."/>
            <person name="Chen S.E."/>
            <person name="Zhou L.G."/>
            <person name="Ni X.B."/>
            <person name="Tian J.H."/>
            <person name="Sheng Y."/>
            <person name="Liu T."/>
            <person name="Pan Y.S."/>
            <person name="Xia L.Y."/>
            <person name="Li J."/>
            <person name="Zhao F."/>
            <person name="Cao W.C."/>
        </authorList>
    </citation>
    <scope>NUCLEOTIDE SEQUENCE</scope>
    <source>
        <strain evidence="2">Rsan-2018</strain>
    </source>
</reference>
<feature type="compositionally biased region" description="Low complexity" evidence="1">
    <location>
        <begin position="52"/>
        <end position="74"/>
    </location>
</feature>
<protein>
    <submittedName>
        <fullName evidence="2">Uncharacterized protein</fullName>
    </submittedName>
</protein>
<dbReference type="AlphaFoldDB" id="A0A9D4T949"/>
<dbReference type="EMBL" id="JABSTV010001245">
    <property type="protein sequence ID" value="KAH7983118.1"/>
    <property type="molecule type" value="Genomic_DNA"/>
</dbReference>
<feature type="region of interest" description="Disordered" evidence="1">
    <location>
        <begin position="107"/>
        <end position="134"/>
    </location>
</feature>
<evidence type="ECO:0000313" key="2">
    <source>
        <dbReference type="EMBL" id="KAH7983118.1"/>
    </source>
</evidence>